<dbReference type="InterPro" id="IPR036116">
    <property type="entry name" value="FN3_sf"/>
</dbReference>
<evidence type="ECO:0000313" key="1">
    <source>
        <dbReference type="EMBL" id="KAK7495463.1"/>
    </source>
</evidence>
<protein>
    <submittedName>
        <fullName evidence="1">Uncharacterized protein</fullName>
    </submittedName>
</protein>
<sequence length="166" mass="18639">MVIRAESQHHVNGLSKQMRPSVRNTVDHNTGIGSERRRLSWCSRTEGKHFNAARGTEKDLLFILGVNKVSAVAVHSDDNGKPDQPYDLLVSNSTYKSFTVCWTHAYDKGLERSFPLLYRSAGQQDVYTAVAVSATHVTCVHFHCMTLASQKNELTTVLFETSNHQF</sequence>
<gene>
    <name evidence="1" type="ORF">BaRGS_00013402</name>
</gene>
<evidence type="ECO:0000313" key="2">
    <source>
        <dbReference type="Proteomes" id="UP001519460"/>
    </source>
</evidence>
<dbReference type="AlphaFoldDB" id="A0ABD0L8H7"/>
<keyword evidence="2" id="KW-1185">Reference proteome</keyword>
<reference evidence="1 2" key="1">
    <citation type="journal article" date="2023" name="Sci. Data">
        <title>Genome assembly of the Korean intertidal mud-creeper Batillaria attramentaria.</title>
        <authorList>
            <person name="Patra A.K."/>
            <person name="Ho P.T."/>
            <person name="Jun S."/>
            <person name="Lee S.J."/>
            <person name="Kim Y."/>
            <person name="Won Y.J."/>
        </authorList>
    </citation>
    <scope>NUCLEOTIDE SEQUENCE [LARGE SCALE GENOMIC DNA]</scope>
    <source>
        <strain evidence="1">Wonlab-2016</strain>
    </source>
</reference>
<dbReference type="Proteomes" id="UP001519460">
    <property type="component" value="Unassembled WGS sequence"/>
</dbReference>
<comment type="caution">
    <text evidence="1">The sequence shown here is derived from an EMBL/GenBank/DDBJ whole genome shotgun (WGS) entry which is preliminary data.</text>
</comment>
<organism evidence="1 2">
    <name type="scientific">Batillaria attramentaria</name>
    <dbReference type="NCBI Taxonomy" id="370345"/>
    <lineage>
        <taxon>Eukaryota</taxon>
        <taxon>Metazoa</taxon>
        <taxon>Spiralia</taxon>
        <taxon>Lophotrochozoa</taxon>
        <taxon>Mollusca</taxon>
        <taxon>Gastropoda</taxon>
        <taxon>Caenogastropoda</taxon>
        <taxon>Sorbeoconcha</taxon>
        <taxon>Cerithioidea</taxon>
        <taxon>Batillariidae</taxon>
        <taxon>Batillaria</taxon>
    </lineage>
</organism>
<accession>A0ABD0L8H7</accession>
<proteinExistence type="predicted"/>
<dbReference type="SUPFAM" id="SSF49265">
    <property type="entry name" value="Fibronectin type III"/>
    <property type="match status" value="1"/>
</dbReference>
<dbReference type="EMBL" id="JACVVK020000075">
    <property type="protein sequence ID" value="KAK7495463.1"/>
    <property type="molecule type" value="Genomic_DNA"/>
</dbReference>
<name>A0ABD0L8H7_9CAEN</name>